<feature type="transmembrane region" description="Helical" evidence="1">
    <location>
        <begin position="100"/>
        <end position="121"/>
    </location>
</feature>
<sequence length="351" mass="38604">MRFLLALSVAWTHAGLPKGLSGDLCVTVFFAISGFYMAMVLAERRAYGEVRTFYKQRLLRLFPTYWVLLALSVLLGIWLPSHGWRFALELDLPTAHPWLFLGWILSQALILCQDVLLFFGLDAQGMLAFRPLEAAPGTALTSLNIIPPAWSLSLELMFYLVVPFLARWSTRRLAVLMGASILLRLALAFGADLGQDPWATRFFPSELSFFLLGMLAFRWVCAPGASLLSAGGLLYLGAVAAAVASLAANGFGHVNAKLLSPAAAATLLLTAAIPWLFRLTRSARWDRAIGEYSYPLYLCHVFVFQLFALIMAPGASRNVAMIVAAIGIAVLLTHSIDKPVDRYRHRLMKAG</sequence>
<feature type="transmembrane region" description="Helical" evidence="1">
    <location>
        <begin position="24"/>
        <end position="42"/>
    </location>
</feature>
<feature type="transmembrane region" description="Helical" evidence="1">
    <location>
        <begin position="318"/>
        <end position="336"/>
    </location>
</feature>
<dbReference type="RefSeq" id="WP_394408350.1">
    <property type="nucleotide sequence ID" value="NZ_JBIGIC010000004.1"/>
</dbReference>
<dbReference type="InterPro" id="IPR050879">
    <property type="entry name" value="Acyltransferase_3"/>
</dbReference>
<evidence type="ECO:0000259" key="2">
    <source>
        <dbReference type="Pfam" id="PF01757"/>
    </source>
</evidence>
<dbReference type="InterPro" id="IPR002656">
    <property type="entry name" value="Acyl_transf_3_dom"/>
</dbReference>
<keyword evidence="1" id="KW-0472">Membrane</keyword>
<dbReference type="EMBL" id="JBIGIC010000004">
    <property type="protein sequence ID" value="MFG6486783.1"/>
    <property type="molecule type" value="Genomic_DNA"/>
</dbReference>
<accession>A0ABW7HAS8</accession>
<protein>
    <submittedName>
        <fullName evidence="3">Acyltransferase family protein</fullName>
        <ecNumber evidence="3">2.3.-.-</ecNumber>
    </submittedName>
</protein>
<feature type="transmembrane region" description="Helical" evidence="1">
    <location>
        <begin position="62"/>
        <end position="80"/>
    </location>
</feature>
<keyword evidence="1" id="KW-0812">Transmembrane</keyword>
<keyword evidence="1" id="KW-1133">Transmembrane helix</keyword>
<dbReference type="PANTHER" id="PTHR23028:SF53">
    <property type="entry name" value="ACYL_TRANSF_3 DOMAIN-CONTAINING PROTEIN"/>
    <property type="match status" value="1"/>
</dbReference>
<keyword evidence="3" id="KW-0808">Transferase</keyword>
<reference evidence="3 4" key="1">
    <citation type="submission" date="2024-08" db="EMBL/GenBank/DDBJ databases">
        <authorList>
            <person name="Lu H."/>
        </authorList>
    </citation>
    <scope>NUCLEOTIDE SEQUENCE [LARGE SCALE GENOMIC DNA]</scope>
    <source>
        <strain evidence="3 4">BYS78W</strain>
    </source>
</reference>
<dbReference type="Pfam" id="PF01757">
    <property type="entry name" value="Acyl_transf_3"/>
    <property type="match status" value="1"/>
</dbReference>
<dbReference type="PANTHER" id="PTHR23028">
    <property type="entry name" value="ACETYLTRANSFERASE"/>
    <property type="match status" value="1"/>
</dbReference>
<feature type="transmembrane region" description="Helical" evidence="1">
    <location>
        <begin position="292"/>
        <end position="312"/>
    </location>
</feature>
<organism evidence="3 4">
    <name type="scientific">Pelomonas candidula</name>
    <dbReference type="NCBI Taxonomy" id="3299025"/>
    <lineage>
        <taxon>Bacteria</taxon>
        <taxon>Pseudomonadati</taxon>
        <taxon>Pseudomonadota</taxon>
        <taxon>Betaproteobacteria</taxon>
        <taxon>Burkholderiales</taxon>
        <taxon>Sphaerotilaceae</taxon>
        <taxon>Roseateles</taxon>
    </lineage>
</organism>
<evidence type="ECO:0000256" key="1">
    <source>
        <dbReference type="SAM" id="Phobius"/>
    </source>
</evidence>
<dbReference type="Proteomes" id="UP001606134">
    <property type="component" value="Unassembled WGS sequence"/>
</dbReference>
<gene>
    <name evidence="3" type="ORF">ACG04R_08880</name>
</gene>
<feature type="transmembrane region" description="Helical" evidence="1">
    <location>
        <begin position="233"/>
        <end position="252"/>
    </location>
</feature>
<feature type="transmembrane region" description="Helical" evidence="1">
    <location>
        <begin position="258"/>
        <end position="280"/>
    </location>
</feature>
<feature type="transmembrane region" description="Helical" evidence="1">
    <location>
        <begin position="173"/>
        <end position="191"/>
    </location>
</feature>
<feature type="domain" description="Acyltransferase 3" evidence="2">
    <location>
        <begin position="1"/>
        <end position="333"/>
    </location>
</feature>
<dbReference type="GO" id="GO:0016746">
    <property type="term" value="F:acyltransferase activity"/>
    <property type="evidence" value="ECO:0007669"/>
    <property type="project" value="UniProtKB-KW"/>
</dbReference>
<keyword evidence="3" id="KW-0012">Acyltransferase</keyword>
<proteinExistence type="predicted"/>
<dbReference type="EC" id="2.3.-.-" evidence="3"/>
<feature type="transmembrane region" description="Helical" evidence="1">
    <location>
        <begin position="203"/>
        <end position="221"/>
    </location>
</feature>
<evidence type="ECO:0000313" key="3">
    <source>
        <dbReference type="EMBL" id="MFG6486783.1"/>
    </source>
</evidence>
<evidence type="ECO:0000313" key="4">
    <source>
        <dbReference type="Proteomes" id="UP001606134"/>
    </source>
</evidence>
<comment type="caution">
    <text evidence="3">The sequence shown here is derived from an EMBL/GenBank/DDBJ whole genome shotgun (WGS) entry which is preliminary data.</text>
</comment>
<name>A0ABW7HAS8_9BURK</name>
<keyword evidence="4" id="KW-1185">Reference proteome</keyword>